<dbReference type="InterPro" id="IPR016292">
    <property type="entry name" value="Epoxide_hydrolase"/>
</dbReference>
<dbReference type="RefSeq" id="WP_007623233.1">
    <property type="nucleotide sequence ID" value="NZ_BANX01000028.1"/>
</dbReference>
<sequence length="434" mass="46066">MNVTAGAADPRTTDLTSAPDAPAPGITRGLPRVADDRLAELRDRIATTRLPRTAPAAASAPGPGADLAERLLAHWHDEFDWRAIEERVEQLGHLTTTTADGRRLAAIHADAAADRTTGDSTADAGVPILLVHGWPDSPLRFLDLIPLLTAAGHEVVAPAIPGYWYSDEPEGEMSRELAAEDFHALMTALGHDRYAVHGGDWGAAVAQSIAQNHPESVVGLHLTDVPFDLAYTIDRDSAGPAEIAYLDAIEKFGAEALYLIGNTTAPNLVATALQDSPIGLASWIGALYDAWSDDRIDAEHVIANAAALLLTDTVRSSMRLYSEPAQAWDDSAWSGEADTAEWSGEADTAEWSGEADTAEWSGEADAGGWAPTPVTVPTAFALFPADLGVAPKELADRYFAVERFTVMPRGGHFAALEQPTAVATDLVEFLAGRS</sequence>
<protein>
    <submittedName>
        <fullName evidence="6">Putative epoxide hydrolase</fullName>
    </submittedName>
</protein>
<dbReference type="Gene3D" id="3.40.50.1820">
    <property type="entry name" value="alpha/beta hydrolase"/>
    <property type="match status" value="1"/>
</dbReference>
<evidence type="ECO:0000313" key="7">
    <source>
        <dbReference type="Proteomes" id="UP000011666"/>
    </source>
</evidence>
<dbReference type="EMBL" id="BANX01000028">
    <property type="protein sequence ID" value="GAC69805.1"/>
    <property type="molecule type" value="Genomic_DNA"/>
</dbReference>
<organism evidence="6 7">
    <name type="scientific">Gordonia soli NBRC 108243</name>
    <dbReference type="NCBI Taxonomy" id="1223545"/>
    <lineage>
        <taxon>Bacteria</taxon>
        <taxon>Bacillati</taxon>
        <taxon>Actinomycetota</taxon>
        <taxon>Actinomycetes</taxon>
        <taxon>Mycobacteriales</taxon>
        <taxon>Gordoniaceae</taxon>
        <taxon>Gordonia</taxon>
    </lineage>
</organism>
<keyword evidence="2" id="KW-0058">Aromatic hydrocarbons catabolism</keyword>
<dbReference type="PRINTS" id="PR00412">
    <property type="entry name" value="EPOXHYDRLASE"/>
</dbReference>
<dbReference type="InterPro" id="IPR000639">
    <property type="entry name" value="Epox_hydrolase-like"/>
</dbReference>
<keyword evidence="3 6" id="KW-0378">Hydrolase</keyword>
<name>M0QMC0_9ACTN</name>
<evidence type="ECO:0000256" key="1">
    <source>
        <dbReference type="ARBA" id="ARBA00010088"/>
    </source>
</evidence>
<accession>M0QMC0</accession>
<evidence type="ECO:0000313" key="6">
    <source>
        <dbReference type="EMBL" id="GAC69805.1"/>
    </source>
</evidence>
<dbReference type="GO" id="GO:0097176">
    <property type="term" value="P:epoxide metabolic process"/>
    <property type="evidence" value="ECO:0007669"/>
    <property type="project" value="TreeGrafter"/>
</dbReference>
<dbReference type="InterPro" id="IPR010497">
    <property type="entry name" value="Epoxide_hydro_N"/>
</dbReference>
<evidence type="ECO:0000256" key="4">
    <source>
        <dbReference type="SAM" id="MobiDB-lite"/>
    </source>
</evidence>
<evidence type="ECO:0000259" key="5">
    <source>
        <dbReference type="Pfam" id="PF06441"/>
    </source>
</evidence>
<dbReference type="PIRSF" id="PIRSF001112">
    <property type="entry name" value="Epoxide_hydrolase"/>
    <property type="match status" value="1"/>
</dbReference>
<reference evidence="6 7" key="1">
    <citation type="submission" date="2013-01" db="EMBL/GenBank/DDBJ databases">
        <title>Whole genome shotgun sequence of Gordonia soli NBRC 108243.</title>
        <authorList>
            <person name="Isaki-Nakamura S."/>
            <person name="Hosoyama A."/>
            <person name="Tsuchikane K."/>
            <person name="Ando Y."/>
            <person name="Baba S."/>
            <person name="Ohji S."/>
            <person name="Hamada M."/>
            <person name="Tamura T."/>
            <person name="Yamazoe A."/>
            <person name="Yamazaki S."/>
            <person name="Fujita N."/>
        </authorList>
    </citation>
    <scope>NUCLEOTIDE SEQUENCE [LARGE SCALE GENOMIC DNA]</scope>
    <source>
        <strain evidence="6 7">NBRC 108243</strain>
    </source>
</reference>
<keyword evidence="7" id="KW-1185">Reference proteome</keyword>
<dbReference type="Pfam" id="PF06441">
    <property type="entry name" value="EHN"/>
    <property type="match status" value="1"/>
</dbReference>
<dbReference type="Proteomes" id="UP000011666">
    <property type="component" value="Unassembled WGS sequence"/>
</dbReference>
<dbReference type="InterPro" id="IPR029058">
    <property type="entry name" value="AB_hydrolase_fold"/>
</dbReference>
<feature type="domain" description="Epoxide hydrolase N-terminal" evidence="5">
    <location>
        <begin position="32"/>
        <end position="141"/>
    </location>
</feature>
<dbReference type="GO" id="GO:0004301">
    <property type="term" value="F:epoxide hydrolase activity"/>
    <property type="evidence" value="ECO:0007669"/>
    <property type="project" value="TreeGrafter"/>
</dbReference>
<comment type="caution">
    <text evidence="6">The sequence shown here is derived from an EMBL/GenBank/DDBJ whole genome shotgun (WGS) entry which is preliminary data.</text>
</comment>
<dbReference type="SUPFAM" id="SSF53474">
    <property type="entry name" value="alpha/beta-Hydrolases"/>
    <property type="match status" value="1"/>
</dbReference>
<dbReference type="PANTHER" id="PTHR21661:SF35">
    <property type="entry name" value="EPOXIDE HYDROLASE"/>
    <property type="match status" value="1"/>
</dbReference>
<evidence type="ECO:0000256" key="2">
    <source>
        <dbReference type="ARBA" id="ARBA00022797"/>
    </source>
</evidence>
<dbReference type="OrthoDB" id="4654311at2"/>
<evidence type="ECO:0000256" key="3">
    <source>
        <dbReference type="ARBA" id="ARBA00022801"/>
    </source>
</evidence>
<proteinExistence type="inferred from homology"/>
<feature type="region of interest" description="Disordered" evidence="4">
    <location>
        <begin position="1"/>
        <end position="32"/>
    </location>
</feature>
<dbReference type="PANTHER" id="PTHR21661">
    <property type="entry name" value="EPOXIDE HYDROLASE 1-RELATED"/>
    <property type="match status" value="1"/>
</dbReference>
<dbReference type="eggNOG" id="COG0596">
    <property type="taxonomic scope" value="Bacteria"/>
</dbReference>
<comment type="similarity">
    <text evidence="1">Belongs to the peptidase S33 family.</text>
</comment>
<gene>
    <name evidence="6" type="ORF">GS4_28_00530</name>
</gene>
<dbReference type="STRING" id="1223545.GS4_28_00530"/>
<dbReference type="AlphaFoldDB" id="M0QMC0"/>